<accession>A0A8X7YDE5</accession>
<evidence type="ECO:0000256" key="4">
    <source>
        <dbReference type="ARBA" id="ARBA00023136"/>
    </source>
</evidence>
<evidence type="ECO:0000256" key="3">
    <source>
        <dbReference type="ARBA" id="ARBA00022989"/>
    </source>
</evidence>
<dbReference type="EMBL" id="JAAWWB010000026">
    <property type="protein sequence ID" value="KAG6751058.1"/>
    <property type="molecule type" value="Genomic_DNA"/>
</dbReference>
<evidence type="ECO:0000313" key="8">
    <source>
        <dbReference type="Proteomes" id="UP000886885"/>
    </source>
</evidence>
<dbReference type="InterPro" id="IPR038896">
    <property type="entry name" value="RNF170"/>
</dbReference>
<feature type="transmembrane region" description="Helical" evidence="5">
    <location>
        <begin position="18"/>
        <end position="37"/>
    </location>
</feature>
<dbReference type="Proteomes" id="UP000886885">
    <property type="component" value="Chromosome 13D"/>
</dbReference>
<evidence type="ECO:0000259" key="6">
    <source>
        <dbReference type="Pfam" id="PF06803"/>
    </source>
</evidence>
<dbReference type="InterPro" id="IPR010652">
    <property type="entry name" value="DUF1232"/>
</dbReference>
<evidence type="ECO:0000256" key="2">
    <source>
        <dbReference type="ARBA" id="ARBA00022692"/>
    </source>
</evidence>
<keyword evidence="8" id="KW-1185">Reference proteome</keyword>
<proteinExistence type="predicted"/>
<feature type="transmembrane region" description="Helical" evidence="5">
    <location>
        <begin position="171"/>
        <end position="191"/>
    </location>
</feature>
<feature type="domain" description="DUF1232" evidence="6">
    <location>
        <begin position="141"/>
        <end position="175"/>
    </location>
</feature>
<sequence length="196" mass="21940">MDLQRTIVAPYAMDTSTLLVRPIALIGFALMVCTVVYRKIIGDCIMLVWHHGSVLQPCKCPLCRRQITLLVPGEASLRERNDPNVAEVLGKIERYNHLFGGNTSSLVQRMQDLPFLLGRLLREIMDPQRSLPMVIKARVYIAMVLSAVYIISPVDIIPEGILGIVGLLDDLLIVLICFLHVAAIYRSVLYYRHGGS</sequence>
<dbReference type="PANTHER" id="PTHR22894:SF5">
    <property type="entry name" value="RING-TYPE DOMAIN-CONTAINING PROTEIN"/>
    <property type="match status" value="1"/>
</dbReference>
<dbReference type="OrthoDB" id="9049620at2759"/>
<organism evidence="7 8">
    <name type="scientific">Populus tomentosa</name>
    <name type="common">Chinese white poplar</name>
    <dbReference type="NCBI Taxonomy" id="118781"/>
    <lineage>
        <taxon>Eukaryota</taxon>
        <taxon>Viridiplantae</taxon>
        <taxon>Streptophyta</taxon>
        <taxon>Embryophyta</taxon>
        <taxon>Tracheophyta</taxon>
        <taxon>Spermatophyta</taxon>
        <taxon>Magnoliopsida</taxon>
        <taxon>eudicotyledons</taxon>
        <taxon>Gunneridae</taxon>
        <taxon>Pentapetalae</taxon>
        <taxon>rosids</taxon>
        <taxon>fabids</taxon>
        <taxon>Malpighiales</taxon>
        <taxon>Salicaceae</taxon>
        <taxon>Saliceae</taxon>
        <taxon>Populus</taxon>
    </lineage>
</organism>
<feature type="transmembrane region" description="Helical" evidence="5">
    <location>
        <begin position="139"/>
        <end position="165"/>
    </location>
</feature>
<keyword evidence="4 5" id="KW-0472">Membrane</keyword>
<protein>
    <recommendedName>
        <fullName evidence="6">DUF1232 domain-containing protein</fullName>
    </recommendedName>
</protein>
<gene>
    <name evidence="7" type="ORF">POTOM_045575</name>
</gene>
<evidence type="ECO:0000313" key="7">
    <source>
        <dbReference type="EMBL" id="KAG6751058.1"/>
    </source>
</evidence>
<evidence type="ECO:0000256" key="5">
    <source>
        <dbReference type="SAM" id="Phobius"/>
    </source>
</evidence>
<reference evidence="7" key="1">
    <citation type="journal article" date="2020" name="bioRxiv">
        <title>Hybrid origin of Populus tomentosa Carr. identified through genome sequencing and phylogenomic analysis.</title>
        <authorList>
            <person name="An X."/>
            <person name="Gao K."/>
            <person name="Chen Z."/>
            <person name="Li J."/>
            <person name="Yang X."/>
            <person name="Yang X."/>
            <person name="Zhou J."/>
            <person name="Guo T."/>
            <person name="Zhao T."/>
            <person name="Huang S."/>
            <person name="Miao D."/>
            <person name="Khan W.U."/>
            <person name="Rao P."/>
            <person name="Ye M."/>
            <person name="Lei B."/>
            <person name="Liao W."/>
            <person name="Wang J."/>
            <person name="Ji L."/>
            <person name="Li Y."/>
            <person name="Guo B."/>
            <person name="Mustafa N.S."/>
            <person name="Li S."/>
            <person name="Yun Q."/>
            <person name="Keller S.R."/>
            <person name="Mao J."/>
            <person name="Zhang R."/>
            <person name="Strauss S.H."/>
        </authorList>
    </citation>
    <scope>NUCLEOTIDE SEQUENCE</scope>
    <source>
        <strain evidence="7">GM15</strain>
        <tissue evidence="7">Leaf</tissue>
    </source>
</reference>
<dbReference type="AlphaFoldDB" id="A0A8X7YDE5"/>
<dbReference type="Pfam" id="PF06803">
    <property type="entry name" value="DUF1232"/>
    <property type="match status" value="1"/>
</dbReference>
<keyword evidence="2 5" id="KW-0812">Transmembrane</keyword>
<dbReference type="PANTHER" id="PTHR22894">
    <property type="entry name" value="RING-TYPE DOMAIN-CONTAINING PROTEIN"/>
    <property type="match status" value="1"/>
</dbReference>
<dbReference type="GO" id="GO:0061630">
    <property type="term" value="F:ubiquitin protein ligase activity"/>
    <property type="evidence" value="ECO:0007669"/>
    <property type="project" value="InterPro"/>
</dbReference>
<dbReference type="GO" id="GO:0012505">
    <property type="term" value="C:endomembrane system"/>
    <property type="evidence" value="ECO:0007669"/>
    <property type="project" value="UniProtKB-SubCell"/>
</dbReference>
<name>A0A8X7YDE5_POPTO</name>
<keyword evidence="3 5" id="KW-1133">Transmembrane helix</keyword>
<evidence type="ECO:0000256" key="1">
    <source>
        <dbReference type="ARBA" id="ARBA00004127"/>
    </source>
</evidence>
<comment type="subcellular location">
    <subcellularLocation>
        <location evidence="1">Endomembrane system</location>
        <topology evidence="1">Multi-pass membrane protein</topology>
    </subcellularLocation>
</comment>
<comment type="caution">
    <text evidence="7">The sequence shown here is derived from an EMBL/GenBank/DDBJ whole genome shotgun (WGS) entry which is preliminary data.</text>
</comment>